<feature type="compositionally biased region" description="Polar residues" evidence="1">
    <location>
        <begin position="71"/>
        <end position="84"/>
    </location>
</feature>
<reference evidence="2" key="1">
    <citation type="submission" date="2021-03" db="EMBL/GenBank/DDBJ databases">
        <authorList>
            <person name="Tran Van P."/>
        </authorList>
    </citation>
    <scope>NUCLEOTIDE SEQUENCE</scope>
</reference>
<name>A0ABN7PM00_TIMPD</name>
<feature type="compositionally biased region" description="Low complexity" evidence="1">
    <location>
        <begin position="188"/>
        <end position="204"/>
    </location>
</feature>
<dbReference type="EMBL" id="CAJPIN010054363">
    <property type="protein sequence ID" value="CAG2066447.1"/>
    <property type="molecule type" value="Genomic_DNA"/>
</dbReference>
<sequence length="334" mass="36923">MDRLPNERTRCRRTRKDSLDGAMLDDQGYSSDGIASSTLPQTTLGAKGTDRTRRRRTRKASLDGAMLDDQGYSSDGIASSNLPPTTLGAKGTDDDQAQDRRRVLENSFKTSSTCTCSEDETERTGRRSRARHGQVRGRCEETVVPRGKKHLEESPGSSYDDRNTSRRRRDSLQRDAAEETRQRRSSGHDTSSWSCSSSHSSIGSDHSRSPILQRPPSLHHLFSRRDDGFSSLKTSRKVPKGAFRKSRGNKASGAGRRLRFSRRPPSIIRRAPSSESEAKVTKRSVKDRSPTPYPCHPKRSSTGLKVGLLSDPSVEDDGDCDLTLAFQPAATDGT</sequence>
<keyword evidence="3" id="KW-1185">Reference proteome</keyword>
<evidence type="ECO:0000313" key="2">
    <source>
        <dbReference type="EMBL" id="CAG2066447.1"/>
    </source>
</evidence>
<comment type="caution">
    <text evidence="2">The sequence shown here is derived from an EMBL/GenBank/DDBJ whole genome shotgun (WGS) entry which is preliminary data.</text>
</comment>
<gene>
    <name evidence="2" type="ORF">TPAB3V08_LOCUS13390</name>
</gene>
<feature type="compositionally biased region" description="Basic residues" evidence="1">
    <location>
        <begin position="234"/>
        <end position="248"/>
    </location>
</feature>
<dbReference type="Proteomes" id="UP001153148">
    <property type="component" value="Unassembled WGS sequence"/>
</dbReference>
<feature type="compositionally biased region" description="Basic and acidic residues" evidence="1">
    <location>
        <begin position="159"/>
        <end position="182"/>
    </location>
</feature>
<feature type="compositionally biased region" description="Polar residues" evidence="1">
    <location>
        <begin position="28"/>
        <end position="44"/>
    </location>
</feature>
<evidence type="ECO:0000313" key="3">
    <source>
        <dbReference type="Proteomes" id="UP001153148"/>
    </source>
</evidence>
<feature type="region of interest" description="Disordered" evidence="1">
    <location>
        <begin position="1"/>
        <end position="305"/>
    </location>
</feature>
<feature type="compositionally biased region" description="Basic and acidic residues" evidence="1">
    <location>
        <begin position="276"/>
        <end position="289"/>
    </location>
</feature>
<feature type="compositionally biased region" description="Low complexity" evidence="1">
    <location>
        <begin position="263"/>
        <end position="275"/>
    </location>
</feature>
<organism evidence="2 3">
    <name type="scientific">Timema podura</name>
    <name type="common">Walking stick</name>
    <dbReference type="NCBI Taxonomy" id="61482"/>
    <lineage>
        <taxon>Eukaryota</taxon>
        <taxon>Metazoa</taxon>
        <taxon>Ecdysozoa</taxon>
        <taxon>Arthropoda</taxon>
        <taxon>Hexapoda</taxon>
        <taxon>Insecta</taxon>
        <taxon>Pterygota</taxon>
        <taxon>Neoptera</taxon>
        <taxon>Polyneoptera</taxon>
        <taxon>Phasmatodea</taxon>
        <taxon>Timematodea</taxon>
        <taxon>Timematoidea</taxon>
        <taxon>Timematidae</taxon>
        <taxon>Timema</taxon>
    </lineage>
</organism>
<accession>A0ABN7PM00</accession>
<feature type="compositionally biased region" description="Basic and acidic residues" evidence="1">
    <location>
        <begin position="91"/>
        <end position="104"/>
    </location>
</feature>
<proteinExistence type="predicted"/>
<feature type="compositionally biased region" description="Basic residues" evidence="1">
    <location>
        <begin position="126"/>
        <end position="135"/>
    </location>
</feature>
<protein>
    <submittedName>
        <fullName evidence="2">Uncharacterized protein</fullName>
    </submittedName>
</protein>
<evidence type="ECO:0000256" key="1">
    <source>
        <dbReference type="SAM" id="MobiDB-lite"/>
    </source>
</evidence>